<organism evidence="2">
    <name type="scientific">marine sediment metagenome</name>
    <dbReference type="NCBI Taxonomy" id="412755"/>
    <lineage>
        <taxon>unclassified sequences</taxon>
        <taxon>metagenomes</taxon>
        <taxon>ecological metagenomes</taxon>
    </lineage>
</organism>
<dbReference type="AlphaFoldDB" id="A0A0F9W6Y0"/>
<feature type="compositionally biased region" description="Basic and acidic residues" evidence="1">
    <location>
        <begin position="1"/>
        <end position="10"/>
    </location>
</feature>
<proteinExistence type="predicted"/>
<protein>
    <submittedName>
        <fullName evidence="2">Uncharacterized protein</fullName>
    </submittedName>
</protein>
<evidence type="ECO:0000256" key="1">
    <source>
        <dbReference type="SAM" id="MobiDB-lite"/>
    </source>
</evidence>
<name>A0A0F9W6Y0_9ZZZZ</name>
<sequence length="215" mass="23868">MGRWSEKISKSTDTVPTKPTKPTKQGCVSSVGTPCPCFQKKNYAGAPSTHERNSWLTPVAELLELSPDHLLEHGLIEPHDLEEQFDVDPAEVVKLIKSNPKWHEVEAIAHRAASLGLASGTAPIRPPRASGCHDIDSERRNERKPNTLTQACFAAAASPEWRYARDQYVNHLMGCRSCHAPVGRYCATGSDLRQQYNHTPQRYNDDEEITGRTAA</sequence>
<gene>
    <name evidence="2" type="ORF">LCGC14_0047220</name>
</gene>
<evidence type="ECO:0000313" key="2">
    <source>
        <dbReference type="EMBL" id="KKO08028.1"/>
    </source>
</evidence>
<comment type="caution">
    <text evidence="2">The sequence shown here is derived from an EMBL/GenBank/DDBJ whole genome shotgun (WGS) entry which is preliminary data.</text>
</comment>
<accession>A0A0F9W6Y0</accession>
<feature type="region of interest" description="Disordered" evidence="1">
    <location>
        <begin position="1"/>
        <end position="26"/>
    </location>
</feature>
<reference evidence="2" key="1">
    <citation type="journal article" date="2015" name="Nature">
        <title>Complex archaea that bridge the gap between prokaryotes and eukaryotes.</title>
        <authorList>
            <person name="Spang A."/>
            <person name="Saw J.H."/>
            <person name="Jorgensen S.L."/>
            <person name="Zaremba-Niedzwiedzka K."/>
            <person name="Martijn J."/>
            <person name="Lind A.E."/>
            <person name="van Eijk R."/>
            <person name="Schleper C."/>
            <person name="Guy L."/>
            <person name="Ettema T.J."/>
        </authorList>
    </citation>
    <scope>NUCLEOTIDE SEQUENCE</scope>
</reference>
<dbReference type="EMBL" id="LAZR01000010">
    <property type="protein sequence ID" value="KKO08028.1"/>
    <property type="molecule type" value="Genomic_DNA"/>
</dbReference>